<dbReference type="EMBL" id="REGN01008652">
    <property type="protein sequence ID" value="RNA03069.1"/>
    <property type="molecule type" value="Genomic_DNA"/>
</dbReference>
<feature type="non-terminal residue" evidence="1">
    <location>
        <position position="1"/>
    </location>
</feature>
<comment type="caution">
    <text evidence="1">The sequence shown here is derived from an EMBL/GenBank/DDBJ whole genome shotgun (WGS) entry which is preliminary data.</text>
</comment>
<feature type="non-terminal residue" evidence="1">
    <location>
        <position position="215"/>
    </location>
</feature>
<organism evidence="1 2">
    <name type="scientific">Brachionus plicatilis</name>
    <name type="common">Marine rotifer</name>
    <name type="synonym">Brachionus muelleri</name>
    <dbReference type="NCBI Taxonomy" id="10195"/>
    <lineage>
        <taxon>Eukaryota</taxon>
        <taxon>Metazoa</taxon>
        <taxon>Spiralia</taxon>
        <taxon>Gnathifera</taxon>
        <taxon>Rotifera</taxon>
        <taxon>Eurotatoria</taxon>
        <taxon>Monogononta</taxon>
        <taxon>Pseudotrocha</taxon>
        <taxon>Ploima</taxon>
        <taxon>Brachionidae</taxon>
        <taxon>Brachionus</taxon>
    </lineage>
</organism>
<reference evidence="1 2" key="1">
    <citation type="journal article" date="2018" name="Sci. Rep.">
        <title>Genomic signatures of local adaptation to the degree of environmental predictability in rotifers.</title>
        <authorList>
            <person name="Franch-Gras L."/>
            <person name="Hahn C."/>
            <person name="Garcia-Roger E.M."/>
            <person name="Carmona M.J."/>
            <person name="Serra M."/>
            <person name="Gomez A."/>
        </authorList>
    </citation>
    <scope>NUCLEOTIDE SEQUENCE [LARGE SCALE GENOMIC DNA]</scope>
    <source>
        <strain evidence="1">HYR1</strain>
    </source>
</reference>
<sequence length="215" mass="25046">DKVVSNCESFINAQKENIKCKQDHINKFYEALCKTMQNVKDKSKFWKFINKQIKTRTYDSGISLSLDSLFENFKKIFNETFSLDSEKRLIKSKVDETLNGFKPGDFIPEFDLDTLEKVISESKNSTVKGYDQMSYSLLKNSTWFEFKIVVLEFFNQILRFHSVPDYLNIAKITPILKDQSKNHNDLGNIRPISVSNCFAQIFEKLILHSCPGLRK</sequence>
<evidence type="ECO:0000313" key="1">
    <source>
        <dbReference type="EMBL" id="RNA03069.1"/>
    </source>
</evidence>
<dbReference type="AlphaFoldDB" id="A0A3M7PVX7"/>
<accession>A0A3M7PVX7</accession>
<protein>
    <recommendedName>
        <fullName evidence="3">RNA-directed DNA polymerase from mobile element jockey-like</fullName>
    </recommendedName>
</protein>
<keyword evidence="2" id="KW-1185">Reference proteome</keyword>
<evidence type="ECO:0000313" key="2">
    <source>
        <dbReference type="Proteomes" id="UP000276133"/>
    </source>
</evidence>
<gene>
    <name evidence="1" type="ORF">BpHYR1_027457</name>
</gene>
<dbReference type="Proteomes" id="UP000276133">
    <property type="component" value="Unassembled WGS sequence"/>
</dbReference>
<proteinExistence type="predicted"/>
<name>A0A3M7PVX7_BRAPC</name>
<evidence type="ECO:0008006" key="3">
    <source>
        <dbReference type="Google" id="ProtNLM"/>
    </source>
</evidence>
<dbReference type="OrthoDB" id="410104at2759"/>